<evidence type="ECO:0000313" key="2">
    <source>
        <dbReference type="EMBL" id="ATA22467.1"/>
    </source>
</evidence>
<proteinExistence type="predicted"/>
<evidence type="ECO:0000313" key="3">
    <source>
        <dbReference type="Proteomes" id="UP000217182"/>
    </source>
</evidence>
<dbReference type="InterPro" id="IPR042204">
    <property type="entry name" value="2Fe-2S-bd_N"/>
</dbReference>
<sequence length="92" mass="9964">MPNSTPKVVGFSFEGKPYSALPGQSIAAALFSQGVRTLRFSPQQRQPRGMFCMMGSCQECLVMVNGSRVLACKTEAKAGLTISQVPDVNRHE</sequence>
<dbReference type="GO" id="GO:0016491">
    <property type="term" value="F:oxidoreductase activity"/>
    <property type="evidence" value="ECO:0007669"/>
    <property type="project" value="UniProtKB-KW"/>
</dbReference>
<dbReference type="Proteomes" id="UP000217182">
    <property type="component" value="Chromosome"/>
</dbReference>
<dbReference type="SUPFAM" id="SSF54292">
    <property type="entry name" value="2Fe-2S ferredoxin-like"/>
    <property type="match status" value="1"/>
</dbReference>
<dbReference type="OrthoDB" id="573392at2"/>
<dbReference type="RefSeq" id="WP_095849040.1">
    <property type="nucleotide sequence ID" value="NZ_CP014136.1"/>
</dbReference>
<gene>
    <name evidence="2" type="ORF">AWC35_14560</name>
</gene>
<keyword evidence="1" id="KW-0560">Oxidoreductase</keyword>
<dbReference type="Gene3D" id="3.10.20.440">
    <property type="entry name" value="2Fe-2S iron-sulphur cluster binding domain, sarcosine oxidase, alpha subunit, N-terminal domain"/>
    <property type="match status" value="1"/>
</dbReference>
<dbReference type="GO" id="GO:0051536">
    <property type="term" value="F:iron-sulfur cluster binding"/>
    <property type="evidence" value="ECO:0007669"/>
    <property type="project" value="InterPro"/>
</dbReference>
<dbReference type="EMBL" id="CP014136">
    <property type="protein sequence ID" value="ATA22467.1"/>
    <property type="molecule type" value="Genomic_DNA"/>
</dbReference>
<dbReference type="InterPro" id="IPR036010">
    <property type="entry name" value="2Fe-2S_ferredoxin-like_sf"/>
</dbReference>
<dbReference type="AlphaFoldDB" id="A0A250B8L2"/>
<dbReference type="KEGG" id="gqu:AWC35_14560"/>
<keyword evidence="3" id="KW-1185">Reference proteome</keyword>
<accession>A0A250B8L2</accession>
<dbReference type="Pfam" id="PF13510">
    <property type="entry name" value="Fer2_4"/>
    <property type="match status" value="1"/>
</dbReference>
<organism evidence="2 3">
    <name type="scientific">Gibbsiella quercinecans</name>
    <dbReference type="NCBI Taxonomy" id="929813"/>
    <lineage>
        <taxon>Bacteria</taxon>
        <taxon>Pseudomonadati</taxon>
        <taxon>Pseudomonadota</taxon>
        <taxon>Gammaproteobacteria</taxon>
        <taxon>Enterobacterales</taxon>
        <taxon>Yersiniaceae</taxon>
        <taxon>Gibbsiella</taxon>
    </lineage>
</organism>
<protein>
    <submittedName>
        <fullName evidence="2">(2Fe-2S)-binding protein</fullName>
    </submittedName>
</protein>
<evidence type="ECO:0000256" key="1">
    <source>
        <dbReference type="ARBA" id="ARBA00023002"/>
    </source>
</evidence>
<dbReference type="InterPro" id="IPR001041">
    <property type="entry name" value="2Fe-2S_ferredoxin-type"/>
</dbReference>
<dbReference type="CDD" id="cd00207">
    <property type="entry name" value="fer2"/>
    <property type="match status" value="1"/>
</dbReference>
<reference evidence="2 3" key="1">
    <citation type="submission" date="2016-01" db="EMBL/GenBank/DDBJ databases">
        <authorList>
            <person name="Oliw E.H."/>
        </authorList>
    </citation>
    <scope>NUCLEOTIDE SEQUENCE [LARGE SCALE GENOMIC DNA]</scope>
    <source>
        <strain evidence="2 3">FRB97</strain>
    </source>
</reference>
<name>A0A250B8L2_9GAMM</name>